<dbReference type="Proteomes" id="UP000824469">
    <property type="component" value="Unassembled WGS sequence"/>
</dbReference>
<accession>A0AA38GPQ6</accession>
<comment type="similarity">
    <text evidence="7">Belongs to the SOSEKI family.</text>
</comment>
<dbReference type="PANTHER" id="PTHR31083:SF5">
    <property type="entry name" value="PROTEIN SOSEKI 1"/>
    <property type="match status" value="1"/>
</dbReference>
<evidence type="ECO:0000256" key="8">
    <source>
        <dbReference type="SAM" id="MobiDB-lite"/>
    </source>
</evidence>
<keyword evidence="2" id="KW-0217">Developmental protein</keyword>
<evidence type="ECO:0000256" key="5">
    <source>
        <dbReference type="ARBA" id="ARBA00023136"/>
    </source>
</evidence>
<reference evidence="10 11" key="1">
    <citation type="journal article" date="2021" name="Nat. Plants">
        <title>The Taxus genome provides insights into paclitaxel biosynthesis.</title>
        <authorList>
            <person name="Xiong X."/>
            <person name="Gou J."/>
            <person name="Liao Q."/>
            <person name="Li Y."/>
            <person name="Zhou Q."/>
            <person name="Bi G."/>
            <person name="Li C."/>
            <person name="Du R."/>
            <person name="Wang X."/>
            <person name="Sun T."/>
            <person name="Guo L."/>
            <person name="Liang H."/>
            <person name="Lu P."/>
            <person name="Wu Y."/>
            <person name="Zhang Z."/>
            <person name="Ro D.K."/>
            <person name="Shang Y."/>
            <person name="Huang S."/>
            <person name="Yan J."/>
        </authorList>
    </citation>
    <scope>NUCLEOTIDE SEQUENCE [LARGE SCALE GENOMIC DNA]</scope>
    <source>
        <strain evidence="10">Ta-2019</strain>
    </source>
</reference>
<gene>
    <name evidence="10" type="ORF">KI387_007547</name>
</gene>
<dbReference type="PANTHER" id="PTHR31083">
    <property type="entry name" value="UPSTREAM OF FLC PROTEIN (DUF966)"/>
    <property type="match status" value="1"/>
</dbReference>
<evidence type="ECO:0000256" key="6">
    <source>
        <dbReference type="ARBA" id="ARBA00023306"/>
    </source>
</evidence>
<dbReference type="EMBL" id="JAHRHJ020000002">
    <property type="protein sequence ID" value="KAH9327369.1"/>
    <property type="molecule type" value="Genomic_DNA"/>
</dbReference>
<dbReference type="Pfam" id="PF06136">
    <property type="entry name" value="SOK"/>
    <property type="match status" value="1"/>
</dbReference>
<evidence type="ECO:0000259" key="9">
    <source>
        <dbReference type="Pfam" id="PF06136"/>
    </source>
</evidence>
<comment type="caution">
    <text evidence="10">The sequence shown here is derived from an EMBL/GenBank/DDBJ whole genome shotgun (WGS) entry which is preliminary data.</text>
</comment>
<keyword evidence="5" id="KW-0472">Membrane</keyword>
<dbReference type="InterPro" id="IPR010369">
    <property type="entry name" value="SOK"/>
</dbReference>
<name>A0AA38GPQ6_TAXCH</name>
<feature type="region of interest" description="Disordered" evidence="8">
    <location>
        <begin position="335"/>
        <end position="366"/>
    </location>
</feature>
<feature type="non-terminal residue" evidence="10">
    <location>
        <position position="501"/>
    </location>
</feature>
<keyword evidence="6" id="KW-0131">Cell cycle</keyword>
<evidence type="ECO:0000256" key="4">
    <source>
        <dbReference type="ARBA" id="ARBA00022618"/>
    </source>
</evidence>
<dbReference type="GO" id="GO:0051258">
    <property type="term" value="P:protein polymerization"/>
    <property type="evidence" value="ECO:0007669"/>
    <property type="project" value="UniProtKB-ARBA"/>
</dbReference>
<feature type="region of interest" description="Disordered" evidence="8">
    <location>
        <begin position="447"/>
        <end position="501"/>
    </location>
</feature>
<dbReference type="OMA" id="QIFRCGG"/>
<evidence type="ECO:0000256" key="2">
    <source>
        <dbReference type="ARBA" id="ARBA00022473"/>
    </source>
</evidence>
<evidence type="ECO:0000313" key="10">
    <source>
        <dbReference type="EMBL" id="KAH9327369.1"/>
    </source>
</evidence>
<organism evidence="10 11">
    <name type="scientific">Taxus chinensis</name>
    <name type="common">Chinese yew</name>
    <name type="synonym">Taxus wallichiana var. chinensis</name>
    <dbReference type="NCBI Taxonomy" id="29808"/>
    <lineage>
        <taxon>Eukaryota</taxon>
        <taxon>Viridiplantae</taxon>
        <taxon>Streptophyta</taxon>
        <taxon>Embryophyta</taxon>
        <taxon>Tracheophyta</taxon>
        <taxon>Spermatophyta</taxon>
        <taxon>Pinopsida</taxon>
        <taxon>Pinidae</taxon>
        <taxon>Conifers II</taxon>
        <taxon>Cupressales</taxon>
        <taxon>Taxaceae</taxon>
        <taxon>Taxus</taxon>
    </lineage>
</organism>
<proteinExistence type="inferred from homology"/>
<keyword evidence="11" id="KW-1185">Reference proteome</keyword>
<keyword evidence="3" id="KW-1003">Cell membrane</keyword>
<dbReference type="GO" id="GO:0005886">
    <property type="term" value="C:plasma membrane"/>
    <property type="evidence" value="ECO:0007669"/>
    <property type="project" value="UniProtKB-SubCell"/>
</dbReference>
<evidence type="ECO:0000256" key="3">
    <source>
        <dbReference type="ARBA" id="ARBA00022475"/>
    </source>
</evidence>
<protein>
    <recommendedName>
        <fullName evidence="9">SOSEKI DIX-like domain-containing protein</fullName>
    </recommendedName>
</protein>
<dbReference type="InterPro" id="IPR048351">
    <property type="entry name" value="SOK_DIX"/>
</dbReference>
<evidence type="ECO:0000256" key="1">
    <source>
        <dbReference type="ARBA" id="ARBA00004413"/>
    </source>
</evidence>
<dbReference type="AlphaFoldDB" id="A0AA38GPQ6"/>
<comment type="subcellular location">
    <subcellularLocation>
        <location evidence="1">Cell membrane</location>
        <topology evidence="1">Peripheral membrane protein</topology>
        <orientation evidence="1">Cytoplasmic side</orientation>
    </subcellularLocation>
</comment>
<dbReference type="GO" id="GO:0051301">
    <property type="term" value="P:cell division"/>
    <property type="evidence" value="ECO:0007669"/>
    <property type="project" value="UniProtKB-KW"/>
</dbReference>
<feature type="non-terminal residue" evidence="10">
    <location>
        <position position="1"/>
    </location>
</feature>
<feature type="compositionally biased region" description="Polar residues" evidence="8">
    <location>
        <begin position="487"/>
        <end position="501"/>
    </location>
</feature>
<keyword evidence="4" id="KW-0132">Cell division</keyword>
<sequence>FYNFTGMESKFGEVRKIHIVYFLSRSGHIEHPHMIKVRPAARNGVRLRDVKRWLSNIRGKDMPDSFAWSYKRRYKAGYVWQDLCDNDLITPICDNEYIIKGCEILPNNQDNCKCGAKLETQSLLVEEVHNKSQLSETSKPMLKIELPERQTNSEEDSLNYSEPETYKAMQRVKGGNNVPHYSDESEDIRSITEYLTKTSGSSPSISIKNSGEVVKSYIAVRSPSADLKFDAATQTGESRRLNYDKLESPPLSIANKSVDNSASFEASKKFQKPLSYSKLSCMNSDVGMCKNAITPSKDSRQGKAKAGGASTVLRQLFTCGGLETRDSRIHTVKSLTFNRPSNQENKSQGTVNNAPSSTASIKSQSELISPDTKAVTAISVTKVDNSDYLIRDVQDSPIFSPAHSSPSSTTGEFAARKIADIPSTDINSYCQNREVDGVHVAANNAPELSVGASPPKESDPPMLLDDLKTNPPSAKIDSKNSRKLKSSEVSSNGKHNAESTC</sequence>
<evidence type="ECO:0000313" key="11">
    <source>
        <dbReference type="Proteomes" id="UP000824469"/>
    </source>
</evidence>
<feature type="domain" description="SOSEKI DIX-like" evidence="9">
    <location>
        <begin position="18"/>
        <end position="105"/>
    </location>
</feature>
<evidence type="ECO:0000256" key="7">
    <source>
        <dbReference type="ARBA" id="ARBA00024211"/>
    </source>
</evidence>